<name>A0A3Q9I920_9BACL</name>
<dbReference type="RefSeq" id="WP_126998910.1">
    <property type="nucleotide sequence ID" value="NZ_CP034346.1"/>
</dbReference>
<dbReference type="KEGG" id="plut:EI981_13415"/>
<gene>
    <name evidence="2" type="ORF">EI981_13415</name>
</gene>
<protein>
    <recommendedName>
        <fullName evidence="1">YqzN/YkzM domain-containing protein</fullName>
    </recommendedName>
</protein>
<reference evidence="3" key="1">
    <citation type="submission" date="2018-12" db="EMBL/GenBank/DDBJ databases">
        <title>Complete genome sequence of Paenibacillus sp. MBLB1234.</title>
        <authorList>
            <person name="Nam Y.-D."/>
            <person name="Kang J."/>
            <person name="Chung W.-H."/>
            <person name="Park Y.S."/>
        </authorList>
    </citation>
    <scope>NUCLEOTIDE SEQUENCE [LARGE SCALE GENOMIC DNA]</scope>
    <source>
        <strain evidence="3">MBLB1234</strain>
    </source>
</reference>
<feature type="domain" description="YqzN/YkzM" evidence="1">
    <location>
        <begin position="10"/>
        <end position="61"/>
    </location>
</feature>
<accession>A0A3Q9I920</accession>
<evidence type="ECO:0000313" key="3">
    <source>
        <dbReference type="Proteomes" id="UP000270678"/>
    </source>
</evidence>
<dbReference type="AlphaFoldDB" id="A0A3Q9I920"/>
<dbReference type="OrthoDB" id="2628095at2"/>
<dbReference type="Pfam" id="PF26160">
    <property type="entry name" value="YqzN_YkzM"/>
    <property type="match status" value="1"/>
</dbReference>
<evidence type="ECO:0000259" key="1">
    <source>
        <dbReference type="Pfam" id="PF26160"/>
    </source>
</evidence>
<evidence type="ECO:0000313" key="2">
    <source>
        <dbReference type="EMBL" id="AZS15364.1"/>
    </source>
</evidence>
<proteinExistence type="predicted"/>
<sequence>MAEKPDKKIESKYPVVELLVNAEALFSVRGEVVIGALHGHNEVEFTVSEVKRLVDQFLKRKVN</sequence>
<organism evidence="2 3">
    <name type="scientific">Paenibacillus lutimineralis</name>
    <dbReference type="NCBI Taxonomy" id="2707005"/>
    <lineage>
        <taxon>Bacteria</taxon>
        <taxon>Bacillati</taxon>
        <taxon>Bacillota</taxon>
        <taxon>Bacilli</taxon>
        <taxon>Bacillales</taxon>
        <taxon>Paenibacillaceae</taxon>
        <taxon>Paenibacillus</taxon>
    </lineage>
</organism>
<dbReference type="EMBL" id="CP034346">
    <property type="protein sequence ID" value="AZS15364.1"/>
    <property type="molecule type" value="Genomic_DNA"/>
</dbReference>
<dbReference type="InterPro" id="IPR058869">
    <property type="entry name" value="YqzN_YkzM"/>
</dbReference>
<keyword evidence="3" id="KW-1185">Reference proteome</keyword>
<dbReference type="Proteomes" id="UP000270678">
    <property type="component" value="Chromosome"/>
</dbReference>